<comment type="function">
    <text evidence="5">Cleaves peptides in various proteins in a process that requires ATP hydrolysis. Has a chymotrypsin-like activity. Plays a major role in the degradation of misfolded proteins.</text>
</comment>
<feature type="active site" description="Nucleophile" evidence="5">
    <location>
        <position position="104"/>
    </location>
</feature>
<dbReference type="EMBL" id="WHPN01000072">
    <property type="protein sequence ID" value="KAF4410475.1"/>
    <property type="molecule type" value="Genomic_DNA"/>
</dbReference>
<keyword evidence="3 5" id="KW-0378">Hydrolase</keyword>
<dbReference type="Proteomes" id="UP000621266">
    <property type="component" value="Unassembled WGS sequence"/>
</dbReference>
<dbReference type="PROSITE" id="PS00381">
    <property type="entry name" value="CLP_PROTEASE_SER"/>
    <property type="match status" value="1"/>
</dbReference>
<evidence type="ECO:0000256" key="3">
    <source>
        <dbReference type="ARBA" id="ARBA00022801"/>
    </source>
</evidence>
<dbReference type="InterPro" id="IPR018215">
    <property type="entry name" value="ClpP_Ser_AS"/>
</dbReference>
<name>A0ABQ7FNQ8_9ACTN</name>
<dbReference type="Gene3D" id="3.90.226.10">
    <property type="entry name" value="2-enoyl-CoA Hydratase, Chain A, domain 1"/>
    <property type="match status" value="1"/>
</dbReference>
<dbReference type="RefSeq" id="WP_156205099.1">
    <property type="nucleotide sequence ID" value="NZ_WHPN01000072.1"/>
</dbReference>
<dbReference type="PANTHER" id="PTHR10381">
    <property type="entry name" value="ATP-DEPENDENT CLP PROTEASE PROTEOLYTIC SUBUNIT"/>
    <property type="match status" value="1"/>
</dbReference>
<dbReference type="NCBIfam" id="NF009205">
    <property type="entry name" value="PRK12553.1"/>
    <property type="match status" value="1"/>
</dbReference>
<comment type="caution">
    <text evidence="8">The sequence shown here is derived from an EMBL/GenBank/DDBJ whole genome shotgun (WGS) entry which is preliminary data.</text>
</comment>
<evidence type="ECO:0000256" key="1">
    <source>
        <dbReference type="ARBA" id="ARBA00007039"/>
    </source>
</evidence>
<keyword evidence="5" id="KW-0963">Cytoplasm</keyword>
<evidence type="ECO:0000256" key="4">
    <source>
        <dbReference type="ARBA" id="ARBA00022825"/>
    </source>
</evidence>
<dbReference type="InterPro" id="IPR029045">
    <property type="entry name" value="ClpP/crotonase-like_dom_sf"/>
</dbReference>
<feature type="active site" evidence="6">
    <location>
        <position position="104"/>
    </location>
</feature>
<sequence>MDRPDARHVLPSFTERGSHGTRIVDPWSKLFEERIVLLGTPLDDEAANALIAQFMHLEHAAPDRDISLYINCPGGSLTAMTAVYDTLRFTGCDVQTVCLGQAASAAAVLLAAGTPGKRLMLPGSRALVHQPSLTEPVRGTTEDLRIRAGELRRLRDLVEELLVRHTGQPRARVAADIERDTFFTAEAAVDYGLADTVAHPREQPRRAAGRD</sequence>
<evidence type="ECO:0000256" key="2">
    <source>
        <dbReference type="ARBA" id="ARBA00022670"/>
    </source>
</evidence>
<keyword evidence="4 5" id="KW-0720">Serine protease</keyword>
<dbReference type="InterPro" id="IPR001907">
    <property type="entry name" value="ClpP"/>
</dbReference>
<evidence type="ECO:0000313" key="9">
    <source>
        <dbReference type="Proteomes" id="UP000621266"/>
    </source>
</evidence>
<organism evidence="8 9">
    <name type="scientific">Streptomyces lycii</name>
    <dbReference type="NCBI Taxonomy" id="2654337"/>
    <lineage>
        <taxon>Bacteria</taxon>
        <taxon>Bacillati</taxon>
        <taxon>Actinomycetota</taxon>
        <taxon>Actinomycetes</taxon>
        <taxon>Kitasatosporales</taxon>
        <taxon>Streptomycetaceae</taxon>
        <taxon>Streptomyces</taxon>
    </lineage>
</organism>
<comment type="subcellular location">
    <subcellularLocation>
        <location evidence="5">Cytoplasm</location>
    </subcellularLocation>
</comment>
<dbReference type="GO" id="GO:0006508">
    <property type="term" value="P:proteolysis"/>
    <property type="evidence" value="ECO:0007669"/>
    <property type="project" value="UniProtKB-KW"/>
</dbReference>
<dbReference type="EC" id="3.4.21.92" evidence="5"/>
<evidence type="ECO:0000256" key="5">
    <source>
        <dbReference type="HAMAP-Rule" id="MF_00444"/>
    </source>
</evidence>
<comment type="subunit">
    <text evidence="5">Fourteen ClpP subunits assemble into 2 heptameric rings which stack back to back to give a disk-like structure with a central cavity, resembling the structure of eukaryotic proteasomes.</text>
</comment>
<dbReference type="PRINTS" id="PR00127">
    <property type="entry name" value="CLPPROTEASEP"/>
</dbReference>
<proteinExistence type="inferred from homology"/>
<accession>A0ABQ7FNQ8</accession>
<dbReference type="Pfam" id="PF00574">
    <property type="entry name" value="CLP_protease"/>
    <property type="match status" value="1"/>
</dbReference>
<evidence type="ECO:0000256" key="7">
    <source>
        <dbReference type="RuleBase" id="RU003567"/>
    </source>
</evidence>
<protein>
    <recommendedName>
        <fullName evidence="5 7">ATP-dependent Clp protease proteolytic subunit</fullName>
        <ecNumber evidence="5">3.4.21.92</ecNumber>
    </recommendedName>
    <alternativeName>
        <fullName evidence="5">Endopeptidase Clp</fullName>
    </alternativeName>
</protein>
<dbReference type="HAMAP" id="MF_00444">
    <property type="entry name" value="ClpP"/>
    <property type="match status" value="1"/>
</dbReference>
<comment type="catalytic activity">
    <reaction evidence="5 6">
        <text>Hydrolysis of proteins to small peptides in the presence of ATP and magnesium. alpha-casein is the usual test substrate. In the absence of ATP, only oligopeptides shorter than five residues are hydrolyzed (such as succinyl-Leu-Tyr-|-NHMec, and Leu-Tyr-Leu-|-Tyr-Trp, in which cleavage of the -Tyr-|-Leu- and -Tyr-|-Trp bonds also occurs).</text>
        <dbReference type="EC" id="3.4.21.92"/>
    </reaction>
</comment>
<keyword evidence="2 5" id="KW-0645">Protease</keyword>
<feature type="active site" evidence="5">
    <location>
        <position position="129"/>
    </location>
</feature>
<gene>
    <name evidence="5" type="primary">clpP</name>
    <name evidence="8" type="ORF">GCU69_03520</name>
</gene>
<evidence type="ECO:0000313" key="8">
    <source>
        <dbReference type="EMBL" id="KAF4410475.1"/>
    </source>
</evidence>
<dbReference type="GO" id="GO:0008233">
    <property type="term" value="F:peptidase activity"/>
    <property type="evidence" value="ECO:0007669"/>
    <property type="project" value="UniProtKB-KW"/>
</dbReference>
<dbReference type="CDD" id="cd07017">
    <property type="entry name" value="S14_ClpP_2"/>
    <property type="match status" value="1"/>
</dbReference>
<dbReference type="InterPro" id="IPR023562">
    <property type="entry name" value="ClpP/TepA"/>
</dbReference>
<comment type="similarity">
    <text evidence="1 5 7">Belongs to the peptidase S14 family.</text>
</comment>
<dbReference type="PANTHER" id="PTHR10381:SF26">
    <property type="entry name" value="ATP-DEPENDENT CLP PROTEASE PROTEOLYTIC SUBUNIT-LIKE-RELATED"/>
    <property type="match status" value="1"/>
</dbReference>
<dbReference type="SUPFAM" id="SSF52096">
    <property type="entry name" value="ClpP/crotonase"/>
    <property type="match status" value="1"/>
</dbReference>
<reference evidence="8 9" key="1">
    <citation type="submission" date="2019-10" db="EMBL/GenBank/DDBJ databases">
        <title>Streptomyces tenebrisbrunneis sp.nov., an endogenous actinomycete isolated from of Lycium ruthenicum.</title>
        <authorList>
            <person name="Ma L."/>
        </authorList>
    </citation>
    <scope>NUCLEOTIDE SEQUENCE [LARGE SCALE GENOMIC DNA]</scope>
    <source>
        <strain evidence="8 9">TRM 66187</strain>
    </source>
</reference>
<keyword evidence="9" id="KW-1185">Reference proteome</keyword>
<evidence type="ECO:0000256" key="6">
    <source>
        <dbReference type="PROSITE-ProRule" id="PRU10085"/>
    </source>
</evidence>